<protein>
    <submittedName>
        <fullName evidence="1">Uncharacterized protein</fullName>
    </submittedName>
</protein>
<sequence length="169" mass="18832">MKIDKRQFLLDYICNKSFSAKKGEGKMIYKREVRLYYYLDPVNEKGKMFGPNLKMTGRFGGVSGDCTNVCGDFVKRLVGDVSNMFGDATGKTGSIHPSLCGNWTRIKDNITNLRGDVSGLSGNVSRLTFVDCAGWIGDCSDYFGHVDRILTDEEKKRGVKLEDYANGLL</sequence>
<proteinExistence type="predicted"/>
<accession>A0A1F6NTM0</accession>
<evidence type="ECO:0000313" key="1">
    <source>
        <dbReference type="EMBL" id="OGH87251.1"/>
    </source>
</evidence>
<organism evidence="1 2">
    <name type="scientific">Candidatus Magasanikbacteria bacterium RIFOXYA1_FULL_40_8</name>
    <dbReference type="NCBI Taxonomy" id="1798694"/>
    <lineage>
        <taxon>Bacteria</taxon>
        <taxon>Candidatus Magasanikiibacteriota</taxon>
    </lineage>
</organism>
<evidence type="ECO:0000313" key="2">
    <source>
        <dbReference type="Proteomes" id="UP000177151"/>
    </source>
</evidence>
<gene>
    <name evidence="1" type="ORF">A2206_02940</name>
</gene>
<dbReference type="EMBL" id="MFQP01000035">
    <property type="protein sequence ID" value="OGH87251.1"/>
    <property type="molecule type" value="Genomic_DNA"/>
</dbReference>
<comment type="caution">
    <text evidence="1">The sequence shown here is derived from an EMBL/GenBank/DDBJ whole genome shotgun (WGS) entry which is preliminary data.</text>
</comment>
<dbReference type="Proteomes" id="UP000177151">
    <property type="component" value="Unassembled WGS sequence"/>
</dbReference>
<name>A0A1F6NTM0_9BACT</name>
<dbReference type="AlphaFoldDB" id="A0A1F6NTM0"/>
<reference evidence="1 2" key="1">
    <citation type="journal article" date="2016" name="Nat. Commun.">
        <title>Thousands of microbial genomes shed light on interconnected biogeochemical processes in an aquifer system.</title>
        <authorList>
            <person name="Anantharaman K."/>
            <person name="Brown C.T."/>
            <person name="Hug L.A."/>
            <person name="Sharon I."/>
            <person name="Castelle C.J."/>
            <person name="Probst A.J."/>
            <person name="Thomas B.C."/>
            <person name="Singh A."/>
            <person name="Wilkins M.J."/>
            <person name="Karaoz U."/>
            <person name="Brodie E.L."/>
            <person name="Williams K.H."/>
            <person name="Hubbard S.S."/>
            <person name="Banfield J.F."/>
        </authorList>
    </citation>
    <scope>NUCLEOTIDE SEQUENCE [LARGE SCALE GENOMIC DNA]</scope>
</reference>